<dbReference type="EMBL" id="QZCH01000039">
    <property type="protein sequence ID" value="RJG38617.1"/>
    <property type="molecule type" value="Genomic_DNA"/>
</dbReference>
<dbReference type="SMART" id="SM00471">
    <property type="entry name" value="HDc"/>
    <property type="match status" value="1"/>
</dbReference>
<organism evidence="3 4">
    <name type="scientific">Motilimonas pumila</name>
    <dbReference type="NCBI Taxonomy" id="2303987"/>
    <lineage>
        <taxon>Bacteria</taxon>
        <taxon>Pseudomonadati</taxon>
        <taxon>Pseudomonadota</taxon>
        <taxon>Gammaproteobacteria</taxon>
        <taxon>Alteromonadales</taxon>
        <taxon>Alteromonadales genera incertae sedis</taxon>
        <taxon>Motilimonas</taxon>
    </lineage>
</organism>
<dbReference type="PANTHER" id="PTHR43155:SF2">
    <property type="entry name" value="CYCLIC DI-GMP PHOSPHODIESTERASE PA4108"/>
    <property type="match status" value="1"/>
</dbReference>
<dbReference type="InterPro" id="IPR021812">
    <property type="entry name" value="DUF3391"/>
</dbReference>
<dbReference type="AlphaFoldDB" id="A0A418YA01"/>
<feature type="region of interest" description="Disordered" evidence="1">
    <location>
        <begin position="78"/>
        <end position="106"/>
    </location>
</feature>
<dbReference type="Pfam" id="PF11871">
    <property type="entry name" value="DUF3391"/>
    <property type="match status" value="1"/>
</dbReference>
<accession>A0A418YA01</accession>
<sequence length="422" mass="47483">MSQQTFTVADLQIGHFVILPVGWKDHPFMFSSFKLKNAEQIKVLKTLGIKQLKVDLAKSDPTLQQAIKKAQIEELQTPAPVAEISPPSKEQLQQQASKESKKSLKQADKAYQENLDKFKACLGRFNLAPEESYYNIKSQVNGMTQEVLENESPRTLHLIQAANSTDDMLYHSLNVSALCLMVANELGWSKEECEILTLAAFMHDIGLLKVPPQIRRKTTPFTKAEQNYYNMHPNYSVELLKKAGCYPEVILPLVVSHHERLDGSGYPKKLKENEIDEMSQLLILVNAYDELCSPLSFQKPLSPRSAIAVLFKGAGVKFNKTMLEVLVRVLGIFPPGSLVQLSDERYALVMTTNPKAALKPKVLLYEKGKTQSTGLIIDLETEDVTIKQIVSRDDLPEAVSRYFQQNVRNCLFFEPSDTGKPQ</sequence>
<dbReference type="PROSITE" id="PS51832">
    <property type="entry name" value="HD_GYP"/>
    <property type="match status" value="1"/>
</dbReference>
<dbReference type="PANTHER" id="PTHR43155">
    <property type="entry name" value="CYCLIC DI-GMP PHOSPHODIESTERASE PA4108-RELATED"/>
    <property type="match status" value="1"/>
</dbReference>
<dbReference type="InterPro" id="IPR037522">
    <property type="entry name" value="HD_GYP_dom"/>
</dbReference>
<feature type="domain" description="HD-GYP" evidence="2">
    <location>
        <begin position="148"/>
        <end position="342"/>
    </location>
</feature>
<protein>
    <submittedName>
        <fullName evidence="3">HD-GYP domain-containing protein</fullName>
    </submittedName>
</protein>
<dbReference type="SUPFAM" id="SSF109604">
    <property type="entry name" value="HD-domain/PDEase-like"/>
    <property type="match status" value="1"/>
</dbReference>
<evidence type="ECO:0000256" key="1">
    <source>
        <dbReference type="SAM" id="MobiDB-lite"/>
    </source>
</evidence>
<reference evidence="3 4" key="1">
    <citation type="submission" date="2018-09" db="EMBL/GenBank/DDBJ databases">
        <authorList>
            <person name="Wang F."/>
        </authorList>
    </citation>
    <scope>NUCLEOTIDE SEQUENCE [LARGE SCALE GENOMIC DNA]</scope>
    <source>
        <strain evidence="3 4">PLHSC7-2</strain>
    </source>
</reference>
<gene>
    <name evidence="3" type="ORF">D1Z90_18860</name>
</gene>
<name>A0A418YA01_9GAMM</name>
<dbReference type="RefSeq" id="WP_119912353.1">
    <property type="nucleotide sequence ID" value="NZ_QZCH01000039.1"/>
</dbReference>
<evidence type="ECO:0000259" key="2">
    <source>
        <dbReference type="PROSITE" id="PS51832"/>
    </source>
</evidence>
<dbReference type="Gene3D" id="1.10.3210.10">
    <property type="entry name" value="Hypothetical protein af1432"/>
    <property type="match status" value="1"/>
</dbReference>
<evidence type="ECO:0000313" key="3">
    <source>
        <dbReference type="EMBL" id="RJG38617.1"/>
    </source>
</evidence>
<evidence type="ECO:0000313" key="4">
    <source>
        <dbReference type="Proteomes" id="UP000283255"/>
    </source>
</evidence>
<dbReference type="Pfam" id="PF13487">
    <property type="entry name" value="HD_5"/>
    <property type="match status" value="1"/>
</dbReference>
<comment type="caution">
    <text evidence="3">The sequence shown here is derived from an EMBL/GenBank/DDBJ whole genome shotgun (WGS) entry which is preliminary data.</text>
</comment>
<reference evidence="3 4" key="2">
    <citation type="submission" date="2019-01" db="EMBL/GenBank/DDBJ databases">
        <title>Motilimonas pumilus sp. nov., isolated from the gut of sea cucumber (Apostichopus japonicus).</title>
        <authorList>
            <person name="Wang F.-Q."/>
            <person name="Ren L.-H."/>
            <person name="Lin Y.-W."/>
            <person name="Sun G.-H."/>
            <person name="Du Z.-J."/>
            <person name="Zhao J.-X."/>
            <person name="Liu X.-J."/>
            <person name="Liu L.-J."/>
        </authorList>
    </citation>
    <scope>NUCLEOTIDE SEQUENCE [LARGE SCALE GENOMIC DNA]</scope>
    <source>
        <strain evidence="3 4">PLHSC7-2</strain>
    </source>
</reference>
<dbReference type="Proteomes" id="UP000283255">
    <property type="component" value="Unassembled WGS sequence"/>
</dbReference>
<feature type="compositionally biased region" description="Polar residues" evidence="1">
    <location>
        <begin position="88"/>
        <end position="97"/>
    </location>
</feature>
<proteinExistence type="predicted"/>
<dbReference type="CDD" id="cd00077">
    <property type="entry name" value="HDc"/>
    <property type="match status" value="1"/>
</dbReference>
<dbReference type="GO" id="GO:0008081">
    <property type="term" value="F:phosphoric diester hydrolase activity"/>
    <property type="evidence" value="ECO:0007669"/>
    <property type="project" value="UniProtKB-ARBA"/>
</dbReference>
<keyword evidence="4" id="KW-1185">Reference proteome</keyword>
<dbReference type="OrthoDB" id="9764808at2"/>
<dbReference type="InterPro" id="IPR003607">
    <property type="entry name" value="HD/PDEase_dom"/>
</dbReference>